<accession>A0ABQ8ZZ84</accession>
<protein>
    <recommendedName>
        <fullName evidence="4">Late embryogenesis abundant protein Lea5</fullName>
    </recommendedName>
</protein>
<reference evidence="2" key="2">
    <citation type="journal article" date="2023" name="Int. J. Mol. Sci.">
        <title>De Novo Assembly and Annotation of 11 Diverse Shrub Willow (Salix) Genomes Reveals Novel Gene Organization in Sex-Linked Regions.</title>
        <authorList>
            <person name="Hyden B."/>
            <person name="Feng K."/>
            <person name="Yates T.B."/>
            <person name="Jawdy S."/>
            <person name="Cereghino C."/>
            <person name="Smart L.B."/>
            <person name="Muchero W."/>
        </authorList>
    </citation>
    <scope>NUCLEOTIDE SEQUENCE</scope>
    <source>
        <tissue evidence="2">Shoot tip</tissue>
    </source>
</reference>
<name>A0ABQ8ZZ84_9ROSI</name>
<organism evidence="2 3">
    <name type="scientific">Salix suchowensis</name>
    <dbReference type="NCBI Taxonomy" id="1278906"/>
    <lineage>
        <taxon>Eukaryota</taxon>
        <taxon>Viridiplantae</taxon>
        <taxon>Streptophyta</taxon>
        <taxon>Embryophyta</taxon>
        <taxon>Tracheophyta</taxon>
        <taxon>Spermatophyta</taxon>
        <taxon>Magnoliopsida</taxon>
        <taxon>eudicotyledons</taxon>
        <taxon>Gunneridae</taxon>
        <taxon>Pentapetalae</taxon>
        <taxon>rosids</taxon>
        <taxon>fabids</taxon>
        <taxon>Malpighiales</taxon>
        <taxon>Salicaceae</taxon>
        <taxon>Saliceae</taxon>
        <taxon>Salix</taxon>
    </lineage>
</organism>
<feature type="compositionally biased region" description="Basic and acidic residues" evidence="1">
    <location>
        <begin position="59"/>
        <end position="70"/>
    </location>
</feature>
<feature type="region of interest" description="Disordered" evidence="1">
    <location>
        <begin position="50"/>
        <end position="72"/>
    </location>
</feature>
<evidence type="ECO:0008006" key="4">
    <source>
        <dbReference type="Google" id="ProtNLM"/>
    </source>
</evidence>
<reference evidence="2" key="1">
    <citation type="submission" date="2022-10" db="EMBL/GenBank/DDBJ databases">
        <authorList>
            <person name="Hyden B.L."/>
            <person name="Feng K."/>
            <person name="Yates T."/>
            <person name="Jawdy S."/>
            <person name="Smart L.B."/>
            <person name="Muchero W."/>
        </authorList>
    </citation>
    <scope>NUCLEOTIDE SEQUENCE</scope>
    <source>
        <tissue evidence="2">Shoot tip</tissue>
    </source>
</reference>
<comment type="caution">
    <text evidence="2">The sequence shown here is derived from an EMBL/GenBank/DDBJ whole genome shotgun (WGS) entry which is preliminary data.</text>
</comment>
<evidence type="ECO:0000313" key="2">
    <source>
        <dbReference type="EMBL" id="KAJ6313651.1"/>
    </source>
</evidence>
<dbReference type="Pfam" id="PF03242">
    <property type="entry name" value="LEA_3a"/>
    <property type="match status" value="1"/>
</dbReference>
<sequence>MARSLLNAKLPVASIADGLSLSVFRRGYAAAAAAAAPISAAVTATFGSGGSRAGGMAGKVEDRAATKEDSEAYSAWAPDPVTGYYRPANHGAEIDPAELRDMLLNRRVRPQ</sequence>
<keyword evidence="3" id="KW-1185">Reference proteome</keyword>
<evidence type="ECO:0000256" key="1">
    <source>
        <dbReference type="SAM" id="MobiDB-lite"/>
    </source>
</evidence>
<dbReference type="Proteomes" id="UP001141253">
    <property type="component" value="Chromosome 10"/>
</dbReference>
<gene>
    <name evidence="2" type="ORF">OIU77_015020</name>
</gene>
<proteinExistence type="predicted"/>
<dbReference type="PANTHER" id="PTHR33509:SF34">
    <property type="entry name" value="LATE EMBRYOGENIS ABUNDANT PROTEIN 41"/>
    <property type="match status" value="1"/>
</dbReference>
<dbReference type="InterPro" id="IPR004926">
    <property type="entry name" value="LEA_3a"/>
</dbReference>
<dbReference type="PANTHER" id="PTHR33509">
    <property type="entry name" value="LATE EMBRYOGENIS ABUNDANT PROTEIN 2-RELATED"/>
    <property type="match status" value="1"/>
</dbReference>
<evidence type="ECO:0000313" key="3">
    <source>
        <dbReference type="Proteomes" id="UP001141253"/>
    </source>
</evidence>
<dbReference type="EMBL" id="JAPFFI010000024">
    <property type="protein sequence ID" value="KAJ6313651.1"/>
    <property type="molecule type" value="Genomic_DNA"/>
</dbReference>